<feature type="region of interest" description="Disordered" evidence="1">
    <location>
        <begin position="1"/>
        <end position="20"/>
    </location>
</feature>
<comment type="caution">
    <text evidence="2">The sequence shown here is derived from an EMBL/GenBank/DDBJ whole genome shotgun (WGS) entry which is preliminary data.</text>
</comment>
<name>A0A565BDJ5_9BRAS</name>
<dbReference type="EMBL" id="CABITT030000003">
    <property type="protein sequence ID" value="VVA99687.1"/>
    <property type="molecule type" value="Genomic_DNA"/>
</dbReference>
<dbReference type="AlphaFoldDB" id="A0A565BDJ5"/>
<accession>A0A565BDJ5</accession>
<keyword evidence="3" id="KW-1185">Reference proteome</keyword>
<evidence type="ECO:0000313" key="2">
    <source>
        <dbReference type="EMBL" id="VVA99687.1"/>
    </source>
</evidence>
<dbReference type="Proteomes" id="UP000489600">
    <property type="component" value="Unassembled WGS sequence"/>
</dbReference>
<reference evidence="2" key="1">
    <citation type="submission" date="2019-07" db="EMBL/GenBank/DDBJ databases">
        <authorList>
            <person name="Dittberner H."/>
        </authorList>
    </citation>
    <scope>NUCLEOTIDE SEQUENCE [LARGE SCALE GENOMIC DNA]</scope>
</reference>
<evidence type="ECO:0000256" key="1">
    <source>
        <dbReference type="SAM" id="MobiDB-lite"/>
    </source>
</evidence>
<evidence type="ECO:0000313" key="3">
    <source>
        <dbReference type="Proteomes" id="UP000489600"/>
    </source>
</evidence>
<proteinExistence type="predicted"/>
<gene>
    <name evidence="2" type="ORF">ANE_LOCUS10132</name>
</gene>
<protein>
    <submittedName>
        <fullName evidence="2">Uncharacterized protein</fullName>
    </submittedName>
</protein>
<sequence>MKFLTAAYQTQPSPPLPKSLSMENSLRLPPLWRCSLSPQWLHRPTISKPQPPLYCHSVMHLAGKVPLLTREFSSKKFMCHRLPQLPSTVHRDGLRVKLGFCEDIMGHSKPLEFRSN</sequence>
<organism evidence="2 3">
    <name type="scientific">Arabis nemorensis</name>
    <dbReference type="NCBI Taxonomy" id="586526"/>
    <lineage>
        <taxon>Eukaryota</taxon>
        <taxon>Viridiplantae</taxon>
        <taxon>Streptophyta</taxon>
        <taxon>Embryophyta</taxon>
        <taxon>Tracheophyta</taxon>
        <taxon>Spermatophyta</taxon>
        <taxon>Magnoliopsida</taxon>
        <taxon>eudicotyledons</taxon>
        <taxon>Gunneridae</taxon>
        <taxon>Pentapetalae</taxon>
        <taxon>rosids</taxon>
        <taxon>malvids</taxon>
        <taxon>Brassicales</taxon>
        <taxon>Brassicaceae</taxon>
        <taxon>Arabideae</taxon>
        <taxon>Arabis</taxon>
    </lineage>
</organism>